<evidence type="ECO:0000256" key="1">
    <source>
        <dbReference type="ARBA" id="ARBA00002724"/>
    </source>
</evidence>
<dbReference type="Gene3D" id="3.30.70.1170">
    <property type="entry name" value="Sun protein, domain 3"/>
    <property type="match status" value="1"/>
</dbReference>
<dbReference type="Gene3D" id="1.10.287.730">
    <property type="entry name" value="Helix hairpin bin"/>
    <property type="match status" value="1"/>
</dbReference>
<evidence type="ECO:0000256" key="7">
    <source>
        <dbReference type="ARBA" id="ARBA00022603"/>
    </source>
</evidence>
<comment type="similarity">
    <text evidence="3">Belongs to the class I-like SAM-binding methyltransferase superfamily. RsmB/NOP family.</text>
</comment>
<dbReference type="GO" id="GO:0070475">
    <property type="term" value="P:rRNA base methylation"/>
    <property type="evidence" value="ECO:0007669"/>
    <property type="project" value="TreeGrafter"/>
</dbReference>
<keyword evidence="8 15" id="KW-0808">Transferase</keyword>
<evidence type="ECO:0000313" key="15">
    <source>
        <dbReference type="EMBL" id="VAW96185.1"/>
    </source>
</evidence>
<dbReference type="Gene3D" id="1.10.940.10">
    <property type="entry name" value="NusB-like"/>
    <property type="match status" value="1"/>
</dbReference>
<reference evidence="15" key="1">
    <citation type="submission" date="2018-06" db="EMBL/GenBank/DDBJ databases">
        <authorList>
            <person name="Zhirakovskaya E."/>
        </authorList>
    </citation>
    <scope>NUCLEOTIDE SEQUENCE</scope>
</reference>
<evidence type="ECO:0000256" key="10">
    <source>
        <dbReference type="ARBA" id="ARBA00022884"/>
    </source>
</evidence>
<name>A0A3B0ZRK2_9ZZZZ</name>
<evidence type="ECO:0000256" key="3">
    <source>
        <dbReference type="ARBA" id="ARBA00007494"/>
    </source>
</evidence>
<evidence type="ECO:0000256" key="5">
    <source>
        <dbReference type="ARBA" id="ARBA00022490"/>
    </source>
</evidence>
<sequence length="434" mass="48263">MAKTINPRATAAQVIYSVAHEGTNLDDALARHLEKSEQSTHAFIKAMCFGVLRFYPRLLFFLSHLIDKPVKNKEKIIESLLLAGIYEIYYMQTPEHACVSETVSAALDLRKKWAKGLTNAVLRGALREQPQLELAAKQSEGAHSAHPKWLLKLIKKHWPEQWEQIINANNQAGPLTLRINLQKTSRDDYLQRLADKGITATACEFSAAGIQCAQAVDVTELPSFSKGEVSVQDQAAQLAAVLLETQAGEHILDACAAPGGKTAHLLEQCPQIELLALDKAESRVARIRENLDRLNLKAHTLTGDALKTSSWWNGVPFDRILLDAPCSATGVIRRHPDIKLLRRPEDINQLVETQAQMLSSLWPLLKTGGMLLYSTCSILAEENDQQIQQFVQNTDTAEARPIEAEWGHMGQYGRQILPGEASMDGFYYALMQKA</sequence>
<dbReference type="Pfam" id="PF01029">
    <property type="entry name" value="NusB"/>
    <property type="match status" value="1"/>
</dbReference>
<dbReference type="InterPro" id="IPR035926">
    <property type="entry name" value="NusB-like_sf"/>
</dbReference>
<dbReference type="InterPro" id="IPR018314">
    <property type="entry name" value="RsmB/NOL1/NOP2-like_CS"/>
</dbReference>
<dbReference type="GO" id="GO:0009383">
    <property type="term" value="F:rRNA (cytosine-C5-)-methyltransferase activity"/>
    <property type="evidence" value="ECO:0007669"/>
    <property type="project" value="TreeGrafter"/>
</dbReference>
<comment type="subcellular location">
    <subcellularLocation>
        <location evidence="2">Cytoplasm</location>
    </subcellularLocation>
</comment>
<dbReference type="InterPro" id="IPR006027">
    <property type="entry name" value="NusB_RsmB_TIM44"/>
</dbReference>
<comment type="catalytic activity">
    <reaction evidence="13">
        <text>cytidine(967) in 16S rRNA + S-adenosyl-L-methionine = 5-methylcytidine(967) in 16S rRNA + S-adenosyl-L-homocysteine + H(+)</text>
        <dbReference type="Rhea" id="RHEA:42748"/>
        <dbReference type="Rhea" id="RHEA-COMP:10219"/>
        <dbReference type="Rhea" id="RHEA-COMP:10220"/>
        <dbReference type="ChEBI" id="CHEBI:15378"/>
        <dbReference type="ChEBI" id="CHEBI:57856"/>
        <dbReference type="ChEBI" id="CHEBI:59789"/>
        <dbReference type="ChEBI" id="CHEBI:74483"/>
        <dbReference type="ChEBI" id="CHEBI:82748"/>
        <dbReference type="EC" id="2.1.1.176"/>
    </reaction>
</comment>
<proteinExistence type="inferred from homology"/>
<gene>
    <name evidence="15" type="ORF">MNBD_GAMMA21-1337</name>
</gene>
<dbReference type="InterPro" id="IPR023267">
    <property type="entry name" value="RCMT"/>
</dbReference>
<protein>
    <recommendedName>
        <fullName evidence="4">16S rRNA (cytosine(967)-C(5))-methyltransferase</fullName>
        <ecNumber evidence="4">2.1.1.176</ecNumber>
    </recommendedName>
    <alternativeName>
        <fullName evidence="11">16S rRNA m5C967 methyltransferase</fullName>
    </alternativeName>
    <alternativeName>
        <fullName evidence="12">rRNA (cytosine-C(5)-)-methyltransferase RsmB</fullName>
    </alternativeName>
</protein>
<dbReference type="InterPro" id="IPR029063">
    <property type="entry name" value="SAM-dependent_MTases_sf"/>
</dbReference>
<keyword evidence="5" id="KW-0963">Cytoplasm</keyword>
<dbReference type="PANTHER" id="PTHR22807">
    <property type="entry name" value="NOP2 YEAST -RELATED NOL1/NOP2/FMU SUN DOMAIN-CONTAINING"/>
    <property type="match status" value="1"/>
</dbReference>
<dbReference type="Pfam" id="PF01189">
    <property type="entry name" value="Methyltr_RsmB-F"/>
    <property type="match status" value="1"/>
</dbReference>
<dbReference type="PRINTS" id="PR02008">
    <property type="entry name" value="RCMTFAMILY"/>
</dbReference>
<dbReference type="PROSITE" id="PS01153">
    <property type="entry name" value="NOL1_NOP2_SUN"/>
    <property type="match status" value="1"/>
</dbReference>
<evidence type="ECO:0000256" key="11">
    <source>
        <dbReference type="ARBA" id="ARBA00030399"/>
    </source>
</evidence>
<dbReference type="AlphaFoldDB" id="A0A3B0ZRK2"/>
<dbReference type="NCBIfam" id="TIGR00563">
    <property type="entry name" value="rsmB"/>
    <property type="match status" value="1"/>
</dbReference>
<dbReference type="FunFam" id="3.40.50.150:FF:000022">
    <property type="entry name" value="Ribosomal RNA small subunit methyltransferase B"/>
    <property type="match status" value="1"/>
</dbReference>
<accession>A0A3B0ZRK2</accession>
<evidence type="ECO:0000256" key="9">
    <source>
        <dbReference type="ARBA" id="ARBA00022691"/>
    </source>
</evidence>
<keyword evidence="10" id="KW-0694">RNA-binding</keyword>
<evidence type="ECO:0000256" key="12">
    <source>
        <dbReference type="ARBA" id="ARBA00031088"/>
    </source>
</evidence>
<dbReference type="InterPro" id="IPR054728">
    <property type="entry name" value="RsmB-like_ferredoxin"/>
</dbReference>
<dbReference type="InterPro" id="IPR001678">
    <property type="entry name" value="MeTrfase_RsmB-F_NOP2_dom"/>
</dbReference>
<evidence type="ECO:0000256" key="4">
    <source>
        <dbReference type="ARBA" id="ARBA00012140"/>
    </source>
</evidence>
<keyword evidence="7 15" id="KW-0489">Methyltransferase</keyword>
<dbReference type="GO" id="GO:0005829">
    <property type="term" value="C:cytosol"/>
    <property type="evidence" value="ECO:0007669"/>
    <property type="project" value="TreeGrafter"/>
</dbReference>
<evidence type="ECO:0000256" key="6">
    <source>
        <dbReference type="ARBA" id="ARBA00022552"/>
    </source>
</evidence>
<keyword evidence="6" id="KW-0698">rRNA processing</keyword>
<dbReference type="GO" id="GO:0003723">
    <property type="term" value="F:RNA binding"/>
    <property type="evidence" value="ECO:0007669"/>
    <property type="project" value="UniProtKB-KW"/>
</dbReference>
<evidence type="ECO:0000256" key="13">
    <source>
        <dbReference type="ARBA" id="ARBA00047283"/>
    </source>
</evidence>
<dbReference type="InterPro" id="IPR004573">
    <property type="entry name" value="rRNA_ssu_MeTfrase_B"/>
</dbReference>
<dbReference type="SUPFAM" id="SSF53335">
    <property type="entry name" value="S-adenosyl-L-methionine-dependent methyltransferases"/>
    <property type="match status" value="1"/>
</dbReference>
<dbReference type="PROSITE" id="PS51686">
    <property type="entry name" value="SAM_MT_RSMB_NOP"/>
    <property type="match status" value="1"/>
</dbReference>
<comment type="function">
    <text evidence="1">Specifically methylates the cytosine at position 967 (m5C967) of 16S rRNA.</text>
</comment>
<feature type="domain" description="SAM-dependent MTase RsmB/NOP-type" evidence="14">
    <location>
        <begin position="165"/>
        <end position="434"/>
    </location>
</feature>
<keyword evidence="9" id="KW-0949">S-adenosyl-L-methionine</keyword>
<dbReference type="PANTHER" id="PTHR22807:SF61">
    <property type="entry name" value="NOL1_NOP2_SUN FAMILY PROTEIN _ ANTITERMINATION NUSB DOMAIN-CONTAINING PROTEIN"/>
    <property type="match status" value="1"/>
</dbReference>
<dbReference type="NCBIfam" id="NF011494">
    <property type="entry name" value="PRK14902.1"/>
    <property type="match status" value="1"/>
</dbReference>
<dbReference type="SUPFAM" id="SSF48013">
    <property type="entry name" value="NusB-like"/>
    <property type="match status" value="1"/>
</dbReference>
<organism evidence="15">
    <name type="scientific">hydrothermal vent metagenome</name>
    <dbReference type="NCBI Taxonomy" id="652676"/>
    <lineage>
        <taxon>unclassified sequences</taxon>
        <taxon>metagenomes</taxon>
        <taxon>ecological metagenomes</taxon>
    </lineage>
</organism>
<dbReference type="CDD" id="cd02440">
    <property type="entry name" value="AdoMet_MTases"/>
    <property type="match status" value="1"/>
</dbReference>
<dbReference type="InterPro" id="IPR049560">
    <property type="entry name" value="MeTrfase_RsmB-F_NOP2_cat"/>
</dbReference>
<dbReference type="NCBIfam" id="NF008149">
    <property type="entry name" value="PRK10901.1"/>
    <property type="match status" value="1"/>
</dbReference>
<dbReference type="Pfam" id="PF22458">
    <property type="entry name" value="RsmF-B_ferredox"/>
    <property type="match status" value="1"/>
</dbReference>
<dbReference type="EMBL" id="UOFR01000037">
    <property type="protein sequence ID" value="VAW96185.1"/>
    <property type="molecule type" value="Genomic_DNA"/>
</dbReference>
<evidence type="ECO:0000259" key="14">
    <source>
        <dbReference type="PROSITE" id="PS51686"/>
    </source>
</evidence>
<evidence type="ECO:0000256" key="2">
    <source>
        <dbReference type="ARBA" id="ARBA00004496"/>
    </source>
</evidence>
<dbReference type="GO" id="GO:0006355">
    <property type="term" value="P:regulation of DNA-templated transcription"/>
    <property type="evidence" value="ECO:0007669"/>
    <property type="project" value="InterPro"/>
</dbReference>
<dbReference type="Gene3D" id="3.40.50.150">
    <property type="entry name" value="Vaccinia Virus protein VP39"/>
    <property type="match status" value="1"/>
</dbReference>
<dbReference type="EC" id="2.1.1.176" evidence="4"/>
<evidence type="ECO:0000256" key="8">
    <source>
        <dbReference type="ARBA" id="ARBA00022679"/>
    </source>
</evidence>